<comment type="caution">
    <text evidence="1">The sequence shown here is derived from an EMBL/GenBank/DDBJ whole genome shotgun (WGS) entry which is preliminary data.</text>
</comment>
<gene>
    <name evidence="1" type="ORF">HPB49_015583</name>
</gene>
<dbReference type="EMBL" id="CM023471">
    <property type="protein sequence ID" value="KAH7966371.1"/>
    <property type="molecule type" value="Genomic_DNA"/>
</dbReference>
<protein>
    <submittedName>
        <fullName evidence="1">Uncharacterized protein</fullName>
    </submittedName>
</protein>
<reference evidence="1" key="1">
    <citation type="submission" date="2020-05" db="EMBL/GenBank/DDBJ databases">
        <title>Large-scale comparative analyses of tick genomes elucidate their genetic diversity and vector capacities.</title>
        <authorList>
            <person name="Jia N."/>
            <person name="Wang J."/>
            <person name="Shi W."/>
            <person name="Du L."/>
            <person name="Sun Y."/>
            <person name="Zhan W."/>
            <person name="Jiang J."/>
            <person name="Wang Q."/>
            <person name="Zhang B."/>
            <person name="Ji P."/>
            <person name="Sakyi L.B."/>
            <person name="Cui X."/>
            <person name="Yuan T."/>
            <person name="Jiang B."/>
            <person name="Yang W."/>
            <person name="Lam T.T.-Y."/>
            <person name="Chang Q."/>
            <person name="Ding S."/>
            <person name="Wang X."/>
            <person name="Zhu J."/>
            <person name="Ruan X."/>
            <person name="Zhao L."/>
            <person name="Wei J."/>
            <person name="Que T."/>
            <person name="Du C."/>
            <person name="Cheng J."/>
            <person name="Dai P."/>
            <person name="Han X."/>
            <person name="Huang E."/>
            <person name="Gao Y."/>
            <person name="Liu J."/>
            <person name="Shao H."/>
            <person name="Ye R."/>
            <person name="Li L."/>
            <person name="Wei W."/>
            <person name="Wang X."/>
            <person name="Wang C."/>
            <person name="Yang T."/>
            <person name="Huo Q."/>
            <person name="Li W."/>
            <person name="Guo W."/>
            <person name="Chen H."/>
            <person name="Zhou L."/>
            <person name="Ni X."/>
            <person name="Tian J."/>
            <person name="Zhou Y."/>
            <person name="Sheng Y."/>
            <person name="Liu T."/>
            <person name="Pan Y."/>
            <person name="Xia L."/>
            <person name="Li J."/>
            <person name="Zhao F."/>
            <person name="Cao W."/>
        </authorList>
    </citation>
    <scope>NUCLEOTIDE SEQUENCE</scope>
    <source>
        <strain evidence="1">Dsil-2018</strain>
    </source>
</reference>
<proteinExistence type="predicted"/>
<keyword evidence="2" id="KW-1185">Reference proteome</keyword>
<evidence type="ECO:0000313" key="2">
    <source>
        <dbReference type="Proteomes" id="UP000821865"/>
    </source>
</evidence>
<organism evidence="1 2">
    <name type="scientific">Dermacentor silvarum</name>
    <name type="common">Tick</name>
    <dbReference type="NCBI Taxonomy" id="543639"/>
    <lineage>
        <taxon>Eukaryota</taxon>
        <taxon>Metazoa</taxon>
        <taxon>Ecdysozoa</taxon>
        <taxon>Arthropoda</taxon>
        <taxon>Chelicerata</taxon>
        <taxon>Arachnida</taxon>
        <taxon>Acari</taxon>
        <taxon>Parasitiformes</taxon>
        <taxon>Ixodida</taxon>
        <taxon>Ixodoidea</taxon>
        <taxon>Ixodidae</taxon>
        <taxon>Rhipicephalinae</taxon>
        <taxon>Dermacentor</taxon>
    </lineage>
</organism>
<name>A0ACB8DEA6_DERSI</name>
<dbReference type="Proteomes" id="UP000821865">
    <property type="component" value="Chromosome 2"/>
</dbReference>
<sequence length="257" mass="27423">MGMPTAIYILALLAGLVASQKTCPDGSLCNTGDTCCKLRSGKYSCCPLPNAVCCDDQEHCCPSRYRCDNETDACKPASARTAHVEALVLQTLENTDRQQQNDYVPCGLPDDAVCPASHTCCTTTSKSKATNHSCCPSRNAVCCADGKHCCPARTTCQPASGRCSYDDADAPGTGLPAKPYDKMRTTTAVKAIPTECKGGFCATSSSRNTVGRCPPDYYQCSNPVYCCPVNLLCTFTGACVPMPFFVPKIDAARHYEN</sequence>
<evidence type="ECO:0000313" key="1">
    <source>
        <dbReference type="EMBL" id="KAH7966371.1"/>
    </source>
</evidence>
<accession>A0ACB8DEA6</accession>